<proteinExistence type="predicted"/>
<dbReference type="GO" id="GO:0032153">
    <property type="term" value="C:cell division site"/>
    <property type="evidence" value="ECO:0007669"/>
    <property type="project" value="TreeGrafter"/>
</dbReference>
<accession>A0AA45ZHK5</accession>
<dbReference type="Pfam" id="PF12327">
    <property type="entry name" value="FtsZ_C"/>
    <property type="match status" value="1"/>
</dbReference>
<gene>
    <name evidence="4" type="primary">ftsZ_2</name>
    <name evidence="4" type="ORF">ANAPC1_00625</name>
</gene>
<dbReference type="InterPro" id="IPR045061">
    <property type="entry name" value="FtsZ/CetZ"/>
</dbReference>
<dbReference type="SUPFAM" id="SSF55307">
    <property type="entry name" value="Tubulin C-terminal domain-like"/>
    <property type="match status" value="1"/>
</dbReference>
<dbReference type="EMBL" id="FLLR01000019">
    <property type="protein sequence ID" value="SBO14278.1"/>
    <property type="molecule type" value="Genomic_DNA"/>
</dbReference>
<dbReference type="InterPro" id="IPR018316">
    <property type="entry name" value="Tubulin/FtsZ_2-layer-sand-dom"/>
</dbReference>
<evidence type="ECO:0000313" key="5">
    <source>
        <dbReference type="Proteomes" id="UP000078419"/>
    </source>
</evidence>
<protein>
    <submittedName>
        <fullName evidence="4">Cell division protein FtsZ</fullName>
    </submittedName>
</protein>
<evidence type="ECO:0000259" key="3">
    <source>
        <dbReference type="SMART" id="SM00865"/>
    </source>
</evidence>
<sequence>MSTELLAEAAISNPLLNNISMKGARGILINITGGMDMTLFEVDAAVNRIREEVDEETDIIFGSMRTVLVELGSLF</sequence>
<feature type="domain" description="Tubulin/FtsZ 2-layer sandwich" evidence="3">
    <location>
        <begin position="1"/>
        <end position="73"/>
    </location>
</feature>
<dbReference type="GO" id="GO:0005525">
    <property type="term" value="F:GTP binding"/>
    <property type="evidence" value="ECO:0007669"/>
    <property type="project" value="UniProtKB-KW"/>
</dbReference>
<reference evidence="5" key="1">
    <citation type="submission" date="2016-03" db="EMBL/GenBank/DDBJ databases">
        <authorList>
            <person name="Loux Valentin"/>
        </authorList>
    </citation>
    <scope>NUCLEOTIDE SEQUENCE [LARGE SCALE GENOMIC DNA]</scope>
    <source>
        <strain evidence="5">C1</strain>
    </source>
</reference>
<comment type="caution">
    <text evidence="4">The sequence shown here is derived from an EMBL/GenBank/DDBJ whole genome shotgun (WGS) entry which is preliminary data.</text>
</comment>
<dbReference type="GO" id="GO:0051301">
    <property type="term" value="P:cell division"/>
    <property type="evidence" value="ECO:0007669"/>
    <property type="project" value="UniProtKB-KW"/>
</dbReference>
<dbReference type="GO" id="GO:0005737">
    <property type="term" value="C:cytoplasm"/>
    <property type="evidence" value="ECO:0007669"/>
    <property type="project" value="TreeGrafter"/>
</dbReference>
<dbReference type="GO" id="GO:0003924">
    <property type="term" value="F:GTPase activity"/>
    <property type="evidence" value="ECO:0007669"/>
    <property type="project" value="InterPro"/>
</dbReference>
<dbReference type="SMART" id="SM00865">
    <property type="entry name" value="Tubulin_C"/>
    <property type="match status" value="1"/>
</dbReference>
<keyword evidence="4" id="KW-0132">Cell division</keyword>
<dbReference type="PANTHER" id="PTHR30314">
    <property type="entry name" value="CELL DIVISION PROTEIN FTSZ-RELATED"/>
    <property type="match status" value="1"/>
</dbReference>
<evidence type="ECO:0000256" key="2">
    <source>
        <dbReference type="ARBA" id="ARBA00023134"/>
    </source>
</evidence>
<evidence type="ECO:0000313" key="4">
    <source>
        <dbReference type="EMBL" id="SBO14278.1"/>
    </source>
</evidence>
<dbReference type="InterPro" id="IPR024757">
    <property type="entry name" value="FtsZ_C"/>
</dbReference>
<dbReference type="Gene3D" id="3.30.1330.20">
    <property type="entry name" value="Tubulin/FtsZ, C-terminal domain"/>
    <property type="match status" value="1"/>
</dbReference>
<dbReference type="PANTHER" id="PTHR30314:SF3">
    <property type="entry name" value="MITOCHONDRIAL DIVISION PROTEIN FSZA"/>
    <property type="match status" value="1"/>
</dbReference>
<dbReference type="AlphaFoldDB" id="A0AA45ZHK5"/>
<evidence type="ECO:0000256" key="1">
    <source>
        <dbReference type="ARBA" id="ARBA00022741"/>
    </source>
</evidence>
<keyword evidence="1" id="KW-0547">Nucleotide-binding</keyword>
<dbReference type="InterPro" id="IPR037103">
    <property type="entry name" value="Tubulin/FtsZ-like_C"/>
</dbReference>
<dbReference type="Proteomes" id="UP000078419">
    <property type="component" value="Unassembled WGS sequence"/>
</dbReference>
<dbReference type="InterPro" id="IPR008280">
    <property type="entry name" value="Tub_FtsZ_C"/>
</dbReference>
<organism evidence="4 5">
    <name type="scientific">Anaplasma phagocytophilum</name>
    <name type="common">Ehrlichia phagocytophila</name>
    <dbReference type="NCBI Taxonomy" id="948"/>
    <lineage>
        <taxon>Bacteria</taxon>
        <taxon>Pseudomonadati</taxon>
        <taxon>Pseudomonadota</taxon>
        <taxon>Alphaproteobacteria</taxon>
        <taxon>Rickettsiales</taxon>
        <taxon>Anaplasmataceae</taxon>
        <taxon>Anaplasma</taxon>
        <taxon>phagocytophilum group</taxon>
    </lineage>
</organism>
<keyword evidence="2" id="KW-0342">GTP-binding</keyword>
<keyword evidence="4" id="KW-0131">Cell cycle</keyword>
<name>A0AA45ZHK5_ANAPH</name>